<protein>
    <recommendedName>
        <fullName evidence="3 4">Dephospho-CoA kinase</fullName>
        <ecNumber evidence="3 4">2.7.1.24</ecNumber>
    </recommendedName>
    <alternativeName>
        <fullName evidence="3">Dephosphocoenzyme A kinase</fullName>
    </alternativeName>
</protein>
<comment type="function">
    <text evidence="3">Catalyzes the phosphorylation of the 3'-hydroxyl group of dephosphocoenzyme A to form coenzyme A.</text>
</comment>
<evidence type="ECO:0000256" key="2">
    <source>
        <dbReference type="ARBA" id="ARBA00022840"/>
    </source>
</evidence>
<keyword evidence="2 3" id="KW-0067">ATP-binding</keyword>
<comment type="subcellular location">
    <subcellularLocation>
        <location evidence="3">Cytoplasm</location>
    </subcellularLocation>
</comment>
<dbReference type="HAMAP" id="MF_00376">
    <property type="entry name" value="Dephospho_CoA_kinase"/>
    <property type="match status" value="1"/>
</dbReference>
<dbReference type="RefSeq" id="WP_163671821.1">
    <property type="nucleotide sequence ID" value="NZ_QXHD01000004.1"/>
</dbReference>
<comment type="similarity">
    <text evidence="3">Belongs to the CoaE family.</text>
</comment>
<sequence length="201" mass="22623">MNQRIIGLTGGIATGKTTVSDYLATTHRLPILDADVYAREAVAIGSPILCTLAQRYGNDLLLADGSLNRPQLGTIIFNQPDEKQWVEQQIHPFVRQRFNQVRREYPANQTLVYAIPLLFEAKLTHLVSEVWVVVCNLEQQKQRLMSRNSLSLSAATARINHQLPLSEKVAQADWVLDNSKDRKCLYQQVDVALLSTKSTKP</sequence>
<dbReference type="SUPFAM" id="SSF52540">
    <property type="entry name" value="P-loop containing nucleoside triphosphate hydrolases"/>
    <property type="match status" value="1"/>
</dbReference>
<keyword evidence="3 5" id="KW-0418">Kinase</keyword>
<dbReference type="InterPro" id="IPR001977">
    <property type="entry name" value="Depp_CoAkinase"/>
</dbReference>
<dbReference type="GO" id="GO:0005524">
    <property type="term" value="F:ATP binding"/>
    <property type="evidence" value="ECO:0007669"/>
    <property type="project" value="UniProtKB-UniRule"/>
</dbReference>
<dbReference type="Proteomes" id="UP000481033">
    <property type="component" value="Unassembled WGS sequence"/>
</dbReference>
<dbReference type="GO" id="GO:0004140">
    <property type="term" value="F:dephospho-CoA kinase activity"/>
    <property type="evidence" value="ECO:0007669"/>
    <property type="project" value="UniProtKB-UniRule"/>
</dbReference>
<keyword evidence="1 3" id="KW-0547">Nucleotide-binding</keyword>
<dbReference type="InterPro" id="IPR027417">
    <property type="entry name" value="P-loop_NTPase"/>
</dbReference>
<dbReference type="GO" id="GO:0005737">
    <property type="term" value="C:cytoplasm"/>
    <property type="evidence" value="ECO:0007669"/>
    <property type="project" value="UniProtKB-SubCell"/>
</dbReference>
<dbReference type="CDD" id="cd02022">
    <property type="entry name" value="DPCK"/>
    <property type="match status" value="1"/>
</dbReference>
<dbReference type="PANTHER" id="PTHR10695">
    <property type="entry name" value="DEPHOSPHO-COA KINASE-RELATED"/>
    <property type="match status" value="1"/>
</dbReference>
<gene>
    <name evidence="3" type="primary">coaE</name>
    <name evidence="5" type="ORF">DXZ20_19495</name>
</gene>
<dbReference type="GO" id="GO:0015937">
    <property type="term" value="P:coenzyme A biosynthetic process"/>
    <property type="evidence" value="ECO:0007669"/>
    <property type="project" value="UniProtKB-UniRule"/>
</dbReference>
<keyword evidence="3" id="KW-0963">Cytoplasm</keyword>
<dbReference type="UniPathway" id="UPA00241">
    <property type="reaction ID" value="UER00356"/>
</dbReference>
<keyword evidence="3 5" id="KW-0808">Transferase</keyword>
<dbReference type="AlphaFoldDB" id="A0A6M0RPK8"/>
<accession>A0A6M0RPK8</accession>
<evidence type="ECO:0000313" key="6">
    <source>
        <dbReference type="Proteomes" id="UP000481033"/>
    </source>
</evidence>
<dbReference type="EC" id="2.7.1.24" evidence="3 4"/>
<evidence type="ECO:0000256" key="4">
    <source>
        <dbReference type="NCBIfam" id="TIGR00152"/>
    </source>
</evidence>
<dbReference type="NCBIfam" id="TIGR00152">
    <property type="entry name" value="dephospho-CoA kinase"/>
    <property type="match status" value="1"/>
</dbReference>
<comment type="pathway">
    <text evidence="3">Cofactor biosynthesis; coenzyme A biosynthesis; CoA from (R)-pantothenate: step 5/5.</text>
</comment>
<dbReference type="PROSITE" id="PS51219">
    <property type="entry name" value="DPCK"/>
    <property type="match status" value="1"/>
</dbReference>
<dbReference type="Gene3D" id="3.40.50.300">
    <property type="entry name" value="P-loop containing nucleotide triphosphate hydrolases"/>
    <property type="match status" value="1"/>
</dbReference>
<reference evidence="5 6" key="1">
    <citation type="journal article" date="2020" name="Microb. Ecol.">
        <title>Ecogenomics of the Marine Benthic Filamentous Cyanobacterium Adonisia.</title>
        <authorList>
            <person name="Walter J.M."/>
            <person name="Coutinho F.H."/>
            <person name="Leomil L."/>
            <person name="Hargreaves P.I."/>
            <person name="Campeao M.E."/>
            <person name="Vieira V.V."/>
            <person name="Silva B.S."/>
            <person name="Fistarol G.O."/>
            <person name="Salomon P.S."/>
            <person name="Sawabe T."/>
            <person name="Mino S."/>
            <person name="Hosokawa M."/>
            <person name="Miyashita H."/>
            <person name="Maruyama F."/>
            <person name="van Verk M.C."/>
            <person name="Dutilh B.E."/>
            <person name="Thompson C.C."/>
            <person name="Thompson F.L."/>
        </authorList>
    </citation>
    <scope>NUCLEOTIDE SEQUENCE [LARGE SCALE GENOMIC DNA]</scope>
    <source>
        <strain evidence="5 6">CCMR0081</strain>
    </source>
</reference>
<keyword evidence="6" id="KW-1185">Reference proteome</keyword>
<organism evidence="5 6">
    <name type="scientific">Adonisia turfae CCMR0081</name>
    <dbReference type="NCBI Taxonomy" id="2292702"/>
    <lineage>
        <taxon>Bacteria</taxon>
        <taxon>Bacillati</taxon>
        <taxon>Cyanobacteriota</taxon>
        <taxon>Adonisia</taxon>
        <taxon>Adonisia turfae</taxon>
    </lineage>
</organism>
<proteinExistence type="inferred from homology"/>
<feature type="binding site" evidence="3">
    <location>
        <begin position="13"/>
        <end position="18"/>
    </location>
    <ligand>
        <name>ATP</name>
        <dbReference type="ChEBI" id="CHEBI:30616"/>
    </ligand>
</feature>
<evidence type="ECO:0000256" key="1">
    <source>
        <dbReference type="ARBA" id="ARBA00022741"/>
    </source>
</evidence>
<evidence type="ECO:0000313" key="5">
    <source>
        <dbReference type="EMBL" id="NEZ57790.1"/>
    </source>
</evidence>
<evidence type="ECO:0000256" key="3">
    <source>
        <dbReference type="HAMAP-Rule" id="MF_00376"/>
    </source>
</evidence>
<dbReference type="PANTHER" id="PTHR10695:SF46">
    <property type="entry name" value="BIFUNCTIONAL COENZYME A SYNTHASE-RELATED"/>
    <property type="match status" value="1"/>
</dbReference>
<keyword evidence="3" id="KW-0173">Coenzyme A biosynthesis</keyword>
<name>A0A6M0RPK8_9CYAN</name>
<dbReference type="Pfam" id="PF01121">
    <property type="entry name" value="CoaE"/>
    <property type="match status" value="1"/>
</dbReference>
<comment type="catalytic activity">
    <reaction evidence="3">
        <text>3'-dephospho-CoA + ATP = ADP + CoA + H(+)</text>
        <dbReference type="Rhea" id="RHEA:18245"/>
        <dbReference type="ChEBI" id="CHEBI:15378"/>
        <dbReference type="ChEBI" id="CHEBI:30616"/>
        <dbReference type="ChEBI" id="CHEBI:57287"/>
        <dbReference type="ChEBI" id="CHEBI:57328"/>
        <dbReference type="ChEBI" id="CHEBI:456216"/>
        <dbReference type="EC" id="2.7.1.24"/>
    </reaction>
</comment>
<comment type="caution">
    <text evidence="5">The sequence shown here is derived from an EMBL/GenBank/DDBJ whole genome shotgun (WGS) entry which is preliminary data.</text>
</comment>
<dbReference type="EMBL" id="QXHD01000004">
    <property type="protein sequence ID" value="NEZ57790.1"/>
    <property type="molecule type" value="Genomic_DNA"/>
</dbReference>